<sequence length="136" mass="15762">MQGVPPQFSDEKDRARFRHLEQLPGVELYHAHISRYAFEPHTHEAFGIGVIEQGAERFRYRGSQHIAAANSIVTMNPDELHTGEAETADGWRYRMIYLEPDRLEAITGVRDWWFSEVVREDPAFPTNWPADLWPVA</sequence>
<dbReference type="GO" id="GO:0006355">
    <property type="term" value="P:regulation of DNA-templated transcription"/>
    <property type="evidence" value="ECO:0007669"/>
    <property type="project" value="InterPro"/>
</dbReference>
<dbReference type="Proteomes" id="UP000254387">
    <property type="component" value="Unassembled WGS sequence"/>
</dbReference>
<evidence type="ECO:0000259" key="2">
    <source>
        <dbReference type="Pfam" id="PF02311"/>
    </source>
</evidence>
<dbReference type="SUPFAM" id="SSF51215">
    <property type="entry name" value="Regulatory protein AraC"/>
    <property type="match status" value="1"/>
</dbReference>
<proteinExistence type="predicted"/>
<accession>A0A378B7B9</accession>
<dbReference type="InterPro" id="IPR037923">
    <property type="entry name" value="HTH-like"/>
</dbReference>
<dbReference type="GO" id="GO:0003677">
    <property type="term" value="F:DNA binding"/>
    <property type="evidence" value="ECO:0007669"/>
    <property type="project" value="UniProtKB-KW"/>
</dbReference>
<evidence type="ECO:0000313" key="4">
    <source>
        <dbReference type="Proteomes" id="UP000254387"/>
    </source>
</evidence>
<dbReference type="AlphaFoldDB" id="A0A378B7B9"/>
<dbReference type="EMBL" id="UGMN01000004">
    <property type="protein sequence ID" value="STV30890.1"/>
    <property type="molecule type" value="Genomic_DNA"/>
</dbReference>
<gene>
    <name evidence="3" type="ORF">NCTC5053_03880</name>
</gene>
<evidence type="ECO:0000256" key="1">
    <source>
        <dbReference type="ARBA" id="ARBA00023125"/>
    </source>
</evidence>
<protein>
    <submittedName>
        <fullName evidence="3">AraC family transcriptional regulator</fullName>
    </submittedName>
</protein>
<organism evidence="3 4">
    <name type="scientific">Klebsiella pneumoniae</name>
    <dbReference type="NCBI Taxonomy" id="573"/>
    <lineage>
        <taxon>Bacteria</taxon>
        <taxon>Pseudomonadati</taxon>
        <taxon>Pseudomonadota</taxon>
        <taxon>Gammaproteobacteria</taxon>
        <taxon>Enterobacterales</taxon>
        <taxon>Enterobacteriaceae</taxon>
        <taxon>Klebsiella/Raoultella group</taxon>
        <taxon>Klebsiella</taxon>
        <taxon>Klebsiella pneumoniae complex</taxon>
    </lineage>
</organism>
<dbReference type="InterPro" id="IPR003313">
    <property type="entry name" value="AraC-bd"/>
</dbReference>
<keyword evidence="1" id="KW-0238">DNA-binding</keyword>
<feature type="domain" description="AraC-type arabinose-binding/dimerisation" evidence="2">
    <location>
        <begin position="24"/>
        <end position="107"/>
    </location>
</feature>
<dbReference type="Pfam" id="PF02311">
    <property type="entry name" value="AraC_binding"/>
    <property type="match status" value="1"/>
</dbReference>
<reference evidence="3 4" key="1">
    <citation type="submission" date="2018-06" db="EMBL/GenBank/DDBJ databases">
        <authorList>
            <consortium name="Pathogen Informatics"/>
            <person name="Doyle S."/>
        </authorList>
    </citation>
    <scope>NUCLEOTIDE SEQUENCE [LARGE SCALE GENOMIC DNA]</scope>
    <source>
        <strain evidence="3 4">NCTC5053</strain>
    </source>
</reference>
<evidence type="ECO:0000313" key="3">
    <source>
        <dbReference type="EMBL" id="STV30890.1"/>
    </source>
</evidence>
<name>A0A378B7B9_KLEPN</name>